<evidence type="ECO:0000313" key="2">
    <source>
        <dbReference type="EMBL" id="PKW26509.1"/>
    </source>
</evidence>
<dbReference type="InterPro" id="IPR028087">
    <property type="entry name" value="Tad_N"/>
</dbReference>
<feature type="domain" description="Putative Flp pilus-assembly TadG-like N-terminal" evidence="1">
    <location>
        <begin position="12"/>
        <end position="58"/>
    </location>
</feature>
<dbReference type="Pfam" id="PF13400">
    <property type="entry name" value="Tad"/>
    <property type="match status" value="1"/>
</dbReference>
<keyword evidence="3" id="KW-1185">Reference proteome</keyword>
<dbReference type="EMBL" id="PJNE01000001">
    <property type="protein sequence ID" value="PKW26509.1"/>
    <property type="molecule type" value="Genomic_DNA"/>
</dbReference>
<gene>
    <name evidence="2" type="ORF">ATL31_1321</name>
</gene>
<protein>
    <submittedName>
        <fullName evidence="2">Secretion/DNA translocation related TadE-like protein</fullName>
    </submittedName>
</protein>
<dbReference type="InterPro" id="IPR021202">
    <property type="entry name" value="Rv3654c-like"/>
</dbReference>
<proteinExistence type="predicted"/>
<reference evidence="2 3" key="1">
    <citation type="submission" date="2017-12" db="EMBL/GenBank/DDBJ databases">
        <title>Sequencing the genomes of 1000 Actinobacteria strains.</title>
        <authorList>
            <person name="Klenk H.-P."/>
        </authorList>
    </citation>
    <scope>NUCLEOTIDE SEQUENCE [LARGE SCALE GENOMIC DNA]</scope>
    <source>
        <strain evidence="2 3">DSM 12806</strain>
    </source>
</reference>
<dbReference type="Proteomes" id="UP000233781">
    <property type="component" value="Unassembled WGS sequence"/>
</dbReference>
<dbReference type="RefSeq" id="WP_158239794.1">
    <property type="nucleotide sequence ID" value="NZ_PJNE01000001.1"/>
</dbReference>
<evidence type="ECO:0000259" key="1">
    <source>
        <dbReference type="Pfam" id="PF13400"/>
    </source>
</evidence>
<dbReference type="AlphaFoldDB" id="A0A2N3YI44"/>
<dbReference type="NCBIfam" id="TIGR03816">
    <property type="entry name" value="tadE_like_DECH"/>
    <property type="match status" value="1"/>
</dbReference>
<sequence length="127" mass="12260">MTSRSGWGAEQGSASVLVLAALGVLASVLVAAVVLAAAVRDTHRASNVADRAALAAAAGLLRGGVPDCDAAGEVARAGGAVVVSCVGGGGHVTVEAAVPLRARSWWPGLPATARGDATAGLDGEAPR</sequence>
<comment type="caution">
    <text evidence="2">The sequence shown here is derived from an EMBL/GenBank/DDBJ whole genome shotgun (WGS) entry which is preliminary data.</text>
</comment>
<name>A0A2N3YI44_9MICO</name>
<evidence type="ECO:0000313" key="3">
    <source>
        <dbReference type="Proteomes" id="UP000233781"/>
    </source>
</evidence>
<accession>A0A2N3YI44</accession>
<organism evidence="2 3">
    <name type="scientific">Phycicoccus duodecadis</name>
    <dbReference type="NCBI Taxonomy" id="173053"/>
    <lineage>
        <taxon>Bacteria</taxon>
        <taxon>Bacillati</taxon>
        <taxon>Actinomycetota</taxon>
        <taxon>Actinomycetes</taxon>
        <taxon>Micrococcales</taxon>
        <taxon>Intrasporangiaceae</taxon>
        <taxon>Phycicoccus</taxon>
    </lineage>
</organism>